<gene>
    <name evidence="1" type="ORF">M9H77_03429</name>
</gene>
<accession>A0ACC0CBA4</accession>
<reference evidence="2" key="1">
    <citation type="journal article" date="2023" name="Nat. Plants">
        <title>Single-cell RNA sequencing provides a high-resolution roadmap for understanding the multicellular compartmentation of specialized metabolism.</title>
        <authorList>
            <person name="Sun S."/>
            <person name="Shen X."/>
            <person name="Li Y."/>
            <person name="Li Y."/>
            <person name="Wang S."/>
            <person name="Li R."/>
            <person name="Zhang H."/>
            <person name="Shen G."/>
            <person name="Guo B."/>
            <person name="Wei J."/>
            <person name="Xu J."/>
            <person name="St-Pierre B."/>
            <person name="Chen S."/>
            <person name="Sun C."/>
        </authorList>
    </citation>
    <scope>NUCLEOTIDE SEQUENCE [LARGE SCALE GENOMIC DNA]</scope>
</reference>
<name>A0ACC0CBA4_CATRO</name>
<protein>
    <submittedName>
        <fullName evidence="1">Uncharacterized protein</fullName>
    </submittedName>
</protein>
<organism evidence="1 2">
    <name type="scientific">Catharanthus roseus</name>
    <name type="common">Madagascar periwinkle</name>
    <name type="synonym">Vinca rosea</name>
    <dbReference type="NCBI Taxonomy" id="4058"/>
    <lineage>
        <taxon>Eukaryota</taxon>
        <taxon>Viridiplantae</taxon>
        <taxon>Streptophyta</taxon>
        <taxon>Embryophyta</taxon>
        <taxon>Tracheophyta</taxon>
        <taxon>Spermatophyta</taxon>
        <taxon>Magnoliopsida</taxon>
        <taxon>eudicotyledons</taxon>
        <taxon>Gunneridae</taxon>
        <taxon>Pentapetalae</taxon>
        <taxon>asterids</taxon>
        <taxon>lamiids</taxon>
        <taxon>Gentianales</taxon>
        <taxon>Apocynaceae</taxon>
        <taxon>Rauvolfioideae</taxon>
        <taxon>Vinceae</taxon>
        <taxon>Catharanthinae</taxon>
        <taxon>Catharanthus</taxon>
    </lineage>
</organism>
<dbReference type="Proteomes" id="UP001060085">
    <property type="component" value="Linkage Group LG01"/>
</dbReference>
<sequence>MCIDEDKNKILEELYLFRRNQQLVRVEILCGVTKFLVSRSLSRTPIEHPLGYAVEEHWATMKEGGIKREMMKWTATMNDVLVQAIRNMLTKTYELRVWSVEGTTLSLNLHYAGNCVEGIFSPLAYSYIIKELKTTIEELGNLEYRILDRSFYVLSIMWLEAIREGNSVMEKSRPHVYFEEDIFNQLVAIGIEIIRTS</sequence>
<evidence type="ECO:0000313" key="1">
    <source>
        <dbReference type="EMBL" id="KAI5682201.1"/>
    </source>
</evidence>
<comment type="caution">
    <text evidence="1">The sequence shown here is derived from an EMBL/GenBank/DDBJ whole genome shotgun (WGS) entry which is preliminary data.</text>
</comment>
<keyword evidence="2" id="KW-1185">Reference proteome</keyword>
<evidence type="ECO:0000313" key="2">
    <source>
        <dbReference type="Proteomes" id="UP001060085"/>
    </source>
</evidence>
<proteinExistence type="predicted"/>
<dbReference type="EMBL" id="CM044701">
    <property type="protein sequence ID" value="KAI5682201.1"/>
    <property type="molecule type" value="Genomic_DNA"/>
</dbReference>